<evidence type="ECO:0000256" key="3">
    <source>
        <dbReference type="ARBA" id="ARBA00022989"/>
    </source>
</evidence>
<keyword evidence="2 5" id="KW-0812">Transmembrane</keyword>
<dbReference type="EMBL" id="CP013659">
    <property type="protein sequence ID" value="ALS75216.1"/>
    <property type="molecule type" value="Genomic_DNA"/>
</dbReference>
<dbReference type="RefSeq" id="WP_058381923.1">
    <property type="nucleotide sequence ID" value="NZ_CP013659.2"/>
</dbReference>
<evidence type="ECO:0000313" key="7">
    <source>
        <dbReference type="EMBL" id="ALS75216.1"/>
    </source>
</evidence>
<comment type="subunit">
    <text evidence="5">Forms a complex with TatA.</text>
</comment>
<dbReference type="PANTHER" id="PTHR30371:SF4">
    <property type="entry name" value="SEC-INDEPENDENT PROTEIN TRANSLOCASE PROTEIN TATCD"/>
    <property type="match status" value="1"/>
</dbReference>
<reference evidence="7" key="1">
    <citation type="submission" date="2016-01" db="EMBL/GenBank/DDBJ databases">
        <title>Complete genome of Planococcus rifietoensis type strain M8.</title>
        <authorList>
            <person name="See-Too W.S."/>
        </authorList>
    </citation>
    <scope>NUCLEOTIDE SEQUENCE [LARGE SCALE GENOMIC DNA]</scope>
    <source>
        <strain evidence="7">M8</strain>
    </source>
</reference>
<name>A0A0U2XGJ1_9BACL</name>
<feature type="compositionally biased region" description="Basic and acidic residues" evidence="6">
    <location>
        <begin position="18"/>
        <end position="38"/>
    </location>
</feature>
<dbReference type="GO" id="GO:0043953">
    <property type="term" value="P:protein transport by the Tat complex"/>
    <property type="evidence" value="ECO:0007669"/>
    <property type="project" value="UniProtKB-UniRule"/>
</dbReference>
<dbReference type="Pfam" id="PF00902">
    <property type="entry name" value="TatC"/>
    <property type="match status" value="1"/>
</dbReference>
<keyword evidence="8" id="KW-1185">Reference proteome</keyword>
<keyword evidence="3 5" id="KW-1133">Transmembrane helix</keyword>
<keyword evidence="5" id="KW-0813">Transport</keyword>
<dbReference type="HAMAP" id="MF_00902">
    <property type="entry name" value="TatC"/>
    <property type="match status" value="1"/>
</dbReference>
<evidence type="ECO:0000313" key="8">
    <source>
        <dbReference type="Proteomes" id="UP000067683"/>
    </source>
</evidence>
<dbReference type="PRINTS" id="PR01840">
    <property type="entry name" value="TATCFAMILY"/>
</dbReference>
<keyword evidence="5" id="KW-1003">Cell membrane</keyword>
<dbReference type="GO" id="GO:0009977">
    <property type="term" value="F:proton motive force dependent protein transmembrane transporter activity"/>
    <property type="evidence" value="ECO:0007669"/>
    <property type="project" value="TreeGrafter"/>
</dbReference>
<comment type="similarity">
    <text evidence="5">Belongs to the TatC family.</text>
</comment>
<gene>
    <name evidence="5" type="primary">tatC</name>
    <name evidence="7" type="ORF">AUC31_08280</name>
</gene>
<feature type="transmembrane region" description="Helical" evidence="5">
    <location>
        <begin position="117"/>
        <end position="142"/>
    </location>
</feature>
<dbReference type="AlphaFoldDB" id="A0A0U2XGJ1"/>
<proteinExistence type="inferred from homology"/>
<evidence type="ECO:0000256" key="4">
    <source>
        <dbReference type="ARBA" id="ARBA00023136"/>
    </source>
</evidence>
<sequence>MDPYGENNLISPLHKKKASEDPAGQEKQKADSGTEHETGGVPKEPTPGGGQKPPEEPEDRVETLVDHLGDLRKQLIKSSIVFLFFLLLVFSTLNFWFPYVVKGNELVILGPLEVVKFYTSISATMALGLSLPFLIHFIWQFVKPGLEETEARFLGLYSPVMLLLFVFGVAFGYFIVNPLSYQFLIGLGAANFDVMISANEYVHFLIMTTIPLGLLFEMPILALFLSSIGVLTSGSMKKVRKWSYLGLAIVSALITPPDFLSQLLVLIPMAGLYEASIYVVKKMEARNERMEDTTV</sequence>
<dbReference type="OrthoDB" id="9777044at2"/>
<evidence type="ECO:0000256" key="2">
    <source>
        <dbReference type="ARBA" id="ARBA00022692"/>
    </source>
</evidence>
<dbReference type="NCBIfam" id="TIGR00945">
    <property type="entry name" value="tatC"/>
    <property type="match status" value="1"/>
</dbReference>
<feature type="transmembrane region" description="Helical" evidence="5">
    <location>
        <begin position="154"/>
        <end position="176"/>
    </location>
</feature>
<dbReference type="Proteomes" id="UP000067683">
    <property type="component" value="Chromosome"/>
</dbReference>
<organism evidence="7 8">
    <name type="scientific">Planococcus rifietoensis</name>
    <dbReference type="NCBI Taxonomy" id="200991"/>
    <lineage>
        <taxon>Bacteria</taxon>
        <taxon>Bacillati</taxon>
        <taxon>Bacillota</taxon>
        <taxon>Bacilli</taxon>
        <taxon>Bacillales</taxon>
        <taxon>Caryophanaceae</taxon>
        <taxon>Planococcus</taxon>
    </lineage>
</organism>
<keyword evidence="5" id="KW-0811">Translocation</keyword>
<comment type="function">
    <text evidence="5">Part of the twin-arginine translocation (Tat) system that transports large folded proteins containing a characteristic twin-arginine motif in their signal peptide across membranes.</text>
</comment>
<dbReference type="STRING" id="200991.AUC31_08280"/>
<feature type="transmembrane region" description="Helical" evidence="5">
    <location>
        <begin position="242"/>
        <end position="257"/>
    </location>
</feature>
<feature type="transmembrane region" description="Helical" evidence="5">
    <location>
        <begin position="80"/>
        <end position="97"/>
    </location>
</feature>
<accession>A0A0U2XGJ1</accession>
<keyword evidence="4 5" id="KW-0472">Membrane</keyword>
<comment type="caution">
    <text evidence="5">Lacks conserved residue(s) required for the propagation of feature annotation.</text>
</comment>
<dbReference type="GO" id="GO:0065002">
    <property type="term" value="P:intracellular protein transmembrane transport"/>
    <property type="evidence" value="ECO:0007669"/>
    <property type="project" value="TreeGrafter"/>
</dbReference>
<feature type="region of interest" description="Disordered" evidence="6">
    <location>
        <begin position="1"/>
        <end position="61"/>
    </location>
</feature>
<evidence type="ECO:0000256" key="5">
    <source>
        <dbReference type="HAMAP-Rule" id="MF_00902"/>
    </source>
</evidence>
<dbReference type="InterPro" id="IPR002033">
    <property type="entry name" value="TatC"/>
</dbReference>
<keyword evidence="5" id="KW-0653">Protein transport</keyword>
<evidence type="ECO:0000256" key="1">
    <source>
        <dbReference type="ARBA" id="ARBA00004141"/>
    </source>
</evidence>
<feature type="transmembrane region" description="Helical" evidence="5">
    <location>
        <begin position="201"/>
        <end position="230"/>
    </location>
</feature>
<evidence type="ECO:0000256" key="6">
    <source>
        <dbReference type="SAM" id="MobiDB-lite"/>
    </source>
</evidence>
<dbReference type="KEGG" id="prt:AUC31_08280"/>
<dbReference type="PANTHER" id="PTHR30371">
    <property type="entry name" value="SEC-INDEPENDENT PROTEIN TRANSLOCASE PROTEIN TATC"/>
    <property type="match status" value="1"/>
</dbReference>
<comment type="subcellular location">
    <subcellularLocation>
        <location evidence="5">Cell membrane</location>
        <topology evidence="5">Multi-pass membrane protein</topology>
    </subcellularLocation>
    <subcellularLocation>
        <location evidence="1">Membrane</location>
        <topology evidence="1">Multi-pass membrane protein</topology>
    </subcellularLocation>
</comment>
<protein>
    <recommendedName>
        <fullName evidence="5">Sec-independent protein translocase protein TatC</fullName>
    </recommendedName>
</protein>
<dbReference type="GO" id="GO:0033281">
    <property type="term" value="C:TAT protein transport complex"/>
    <property type="evidence" value="ECO:0007669"/>
    <property type="project" value="UniProtKB-UniRule"/>
</dbReference>